<sequence>MIKPLQISNNLVQQAGKDQSNSILIEDEYVIFVHDDNHILGINFSDVQSLTNGQADHTSTFDTENHLFSNNNSSDRLPGFVDIEIPDGSERKDHSTNADGENKLPSGNEDLEAGAEVDTLSSGDSHHSLLEPVQNKSLDDGSGSDWVFNTSGQDLVEADVITNLSLSPSGSEVLVACPCPDNEYLIDVNRGNGVPTEYLPSDEQQTFYNEGTNFSAELPDYPLVIEFNNGEENLELVDNSHLYVLDSDMFTSGLGIGLDNNNLLPFTEEVIMVIEDSNNFSLTELSLVYI</sequence>
<gene>
    <name evidence="2" type="ORF">B6N60_00788</name>
</gene>
<feature type="compositionally biased region" description="Polar residues" evidence="1">
    <location>
        <begin position="55"/>
        <end position="75"/>
    </location>
</feature>
<evidence type="ECO:0000313" key="3">
    <source>
        <dbReference type="Proteomes" id="UP000683511"/>
    </source>
</evidence>
<protein>
    <submittedName>
        <fullName evidence="2">Hemolysin-type calcium-binding protein</fullName>
    </submittedName>
</protein>
<reference evidence="2" key="1">
    <citation type="submission" date="2017-04" db="EMBL/GenBank/DDBJ databases">
        <title>Genome deletions in a multicellular cyanobacterial endosymbiont for morphological adaptation in marine diatoms.</title>
        <authorList>
            <person name="Wang Y."/>
            <person name="Gao H."/>
            <person name="Li R."/>
            <person name="Xu X."/>
        </authorList>
    </citation>
    <scope>NUCLEOTIDE SEQUENCE</scope>
    <source>
        <strain evidence="2">FACHB 800</strain>
    </source>
</reference>
<organism evidence="2 3">
    <name type="scientific">Richelia sinica FACHB-800</name>
    <dbReference type="NCBI Taxonomy" id="1357546"/>
    <lineage>
        <taxon>Bacteria</taxon>
        <taxon>Bacillati</taxon>
        <taxon>Cyanobacteriota</taxon>
        <taxon>Cyanophyceae</taxon>
        <taxon>Nostocales</taxon>
        <taxon>Nostocaceae</taxon>
        <taxon>Richelia</taxon>
    </lineage>
</organism>
<dbReference type="AlphaFoldDB" id="A0A975Y3G5"/>
<feature type="region of interest" description="Disordered" evidence="1">
    <location>
        <begin position="55"/>
        <end position="109"/>
    </location>
</feature>
<dbReference type="RefSeq" id="WP_190603180.1">
    <property type="nucleotide sequence ID" value="NZ_CP021056.1"/>
</dbReference>
<keyword evidence="3" id="KW-1185">Reference proteome</keyword>
<proteinExistence type="predicted"/>
<evidence type="ECO:0000313" key="2">
    <source>
        <dbReference type="EMBL" id="QXE22108.1"/>
    </source>
</evidence>
<name>A0A975Y3G5_9NOST</name>
<evidence type="ECO:0000256" key="1">
    <source>
        <dbReference type="SAM" id="MobiDB-lite"/>
    </source>
</evidence>
<dbReference type="EMBL" id="CP021056">
    <property type="protein sequence ID" value="QXE22108.1"/>
    <property type="molecule type" value="Genomic_DNA"/>
</dbReference>
<accession>A0A975Y3G5</accession>
<dbReference type="KEGG" id="rsin:B6N60_00788"/>
<feature type="compositionally biased region" description="Basic and acidic residues" evidence="1">
    <location>
        <begin position="88"/>
        <end position="102"/>
    </location>
</feature>
<dbReference type="Proteomes" id="UP000683511">
    <property type="component" value="Chromosome"/>
</dbReference>